<dbReference type="OrthoDB" id="5714558at2"/>
<organism evidence="1 2">
    <name type="scientific">Sphingomonas sanxanigenens DSM 19645 = NX02</name>
    <dbReference type="NCBI Taxonomy" id="1123269"/>
    <lineage>
        <taxon>Bacteria</taxon>
        <taxon>Pseudomonadati</taxon>
        <taxon>Pseudomonadota</taxon>
        <taxon>Alphaproteobacteria</taxon>
        <taxon>Sphingomonadales</taxon>
        <taxon>Sphingomonadaceae</taxon>
        <taxon>Sphingomonas</taxon>
    </lineage>
</organism>
<dbReference type="HOGENOM" id="CLU_566044_0_0_5"/>
<dbReference type="Proteomes" id="UP000018851">
    <property type="component" value="Chromosome"/>
</dbReference>
<dbReference type="RefSeq" id="WP_025292636.1">
    <property type="nucleotide sequence ID" value="NZ_CP006644.1"/>
</dbReference>
<name>W0ADQ1_9SPHN</name>
<dbReference type="KEGG" id="ssan:NX02_13700"/>
<sequence length="491" mass="52074">MAALLTTRHDITLDTYRRVAWQHEPVRISEAAIERIAACRQSFMDLIENDHSVIIYGVTTSMGELASQRLTHAQRDRHARLKPFAAATSFDDDLPERVVRGIVLARLANFLDGHAATTPRIALAVAALLDGQPMPAVPASGQGGAGEILALYPLFAGLSEGYDLQVKERGSLINGSPCAAALVAEGALAARRRIALATRTLALSIEAFSAPLEHYDMALAGLWGDEHEAIALDSLLTLLVGAGEGRRNYQAPVSYRIVPRILGHAHRALAGAEHAAAVSLSSVSDNPVYLPPDIVHPHGRCISTGGYHNAIAAPALDDLAATWADLAQLCARHAVKLLDGRASHMPDMLLVGREAGDSDGRGNIGYIPMAMAGYIEQAKAAAQTSFIPGSDTGGAGQDDVGTPAFLSYSREATAGRCLDASLAMLAVIAAQALFVTGRQAPPMLRGFVDMIRGHVRPVVEDRVLGPELHRLAQAFTAEIFDQDADAERAVA</sequence>
<evidence type="ECO:0000313" key="1">
    <source>
        <dbReference type="EMBL" id="AHE54433.1"/>
    </source>
</evidence>
<dbReference type="EMBL" id="CP006644">
    <property type="protein sequence ID" value="AHE54433.1"/>
    <property type="molecule type" value="Genomic_DNA"/>
</dbReference>
<proteinExistence type="predicted"/>
<dbReference type="GO" id="GO:0016841">
    <property type="term" value="F:ammonia-lyase activity"/>
    <property type="evidence" value="ECO:0007669"/>
    <property type="project" value="UniProtKB-ARBA"/>
</dbReference>
<dbReference type="PATRIC" id="fig|1123269.5.peg.2668"/>
<gene>
    <name evidence="1" type="ORF">NX02_13700</name>
</gene>
<dbReference type="InterPro" id="IPR008948">
    <property type="entry name" value="L-Aspartase-like"/>
</dbReference>
<evidence type="ECO:0000313" key="2">
    <source>
        <dbReference type="Proteomes" id="UP000018851"/>
    </source>
</evidence>
<dbReference type="Gene3D" id="1.20.200.10">
    <property type="entry name" value="Fumarase/aspartase (Central domain)"/>
    <property type="match status" value="1"/>
</dbReference>
<dbReference type="AlphaFoldDB" id="W0ADQ1"/>
<dbReference type="InterPro" id="IPR001106">
    <property type="entry name" value="Aromatic_Lyase"/>
</dbReference>
<dbReference type="PANTHER" id="PTHR10362">
    <property type="entry name" value="HISTIDINE AMMONIA-LYASE"/>
    <property type="match status" value="1"/>
</dbReference>
<reference evidence="1 2" key="1">
    <citation type="submission" date="2013-07" db="EMBL/GenBank/DDBJ databases">
        <title>Completed genome of Sphingomonas sanxanigenens NX02.</title>
        <authorList>
            <person name="Ma T."/>
            <person name="Huang H."/>
            <person name="Wu M."/>
            <person name="Li X."/>
            <person name="Li G."/>
        </authorList>
    </citation>
    <scope>NUCLEOTIDE SEQUENCE [LARGE SCALE GENOMIC DNA]</scope>
    <source>
        <strain evidence="1 2">NX02</strain>
    </source>
</reference>
<keyword evidence="2" id="KW-1185">Reference proteome</keyword>
<dbReference type="SUPFAM" id="SSF48557">
    <property type="entry name" value="L-aspartase-like"/>
    <property type="match status" value="1"/>
</dbReference>
<accession>W0ADQ1</accession>
<protein>
    <recommendedName>
        <fullName evidence="3">Histidine ammonia-lyase</fullName>
    </recommendedName>
</protein>
<dbReference type="Pfam" id="PF00221">
    <property type="entry name" value="Lyase_aromatic"/>
    <property type="match status" value="2"/>
</dbReference>
<evidence type="ECO:0008006" key="3">
    <source>
        <dbReference type="Google" id="ProtNLM"/>
    </source>
</evidence>
<dbReference type="eggNOG" id="COG2986">
    <property type="taxonomic scope" value="Bacteria"/>
</dbReference>
<dbReference type="STRING" id="1123269.NX02_13700"/>